<keyword evidence="2" id="KW-0472">Membrane</keyword>
<proteinExistence type="predicted"/>
<keyword evidence="2" id="KW-0812">Transmembrane</keyword>
<evidence type="ECO:0000256" key="1">
    <source>
        <dbReference type="SAM" id="MobiDB-lite"/>
    </source>
</evidence>
<gene>
    <name evidence="3" type="ORF">HBH25_01040</name>
</gene>
<dbReference type="Proteomes" id="UP000746535">
    <property type="component" value="Unassembled WGS sequence"/>
</dbReference>
<evidence type="ECO:0000256" key="2">
    <source>
        <dbReference type="SAM" id="Phobius"/>
    </source>
</evidence>
<keyword evidence="2" id="KW-1133">Transmembrane helix</keyword>
<sequence length="62" mass="6791">MSLTAAILMMIGAWILVAAAMLWGVLRIARRHHAATPAPARRKTDASAQDKARPLHRLNLAH</sequence>
<feature type="transmembrane region" description="Helical" evidence="2">
    <location>
        <begin position="6"/>
        <end position="26"/>
    </location>
</feature>
<protein>
    <submittedName>
        <fullName evidence="3">Uncharacterized protein</fullName>
    </submittedName>
</protein>
<organism evidence="3 4">
    <name type="scientific">Pseudomonas quercus</name>
    <dbReference type="NCBI Taxonomy" id="2722792"/>
    <lineage>
        <taxon>Bacteria</taxon>
        <taxon>Pseudomonadati</taxon>
        <taxon>Pseudomonadota</taxon>
        <taxon>Gammaproteobacteria</taxon>
        <taxon>Pseudomonadales</taxon>
        <taxon>Pseudomonadaceae</taxon>
        <taxon>Pseudomonas</taxon>
    </lineage>
</organism>
<comment type="caution">
    <text evidence="3">The sequence shown here is derived from an EMBL/GenBank/DDBJ whole genome shotgun (WGS) entry which is preliminary data.</text>
</comment>
<accession>A0ABX0YB26</accession>
<dbReference type="RefSeq" id="WP_168080629.1">
    <property type="nucleotide sequence ID" value="NZ_JAAVJI010000001.1"/>
</dbReference>
<keyword evidence="4" id="KW-1185">Reference proteome</keyword>
<dbReference type="EMBL" id="JAAVJI010000001">
    <property type="protein sequence ID" value="NJO99455.1"/>
    <property type="molecule type" value="Genomic_DNA"/>
</dbReference>
<feature type="compositionally biased region" description="Basic and acidic residues" evidence="1">
    <location>
        <begin position="42"/>
        <end position="53"/>
    </location>
</feature>
<feature type="region of interest" description="Disordered" evidence="1">
    <location>
        <begin position="33"/>
        <end position="62"/>
    </location>
</feature>
<evidence type="ECO:0000313" key="3">
    <source>
        <dbReference type="EMBL" id="NJO99455.1"/>
    </source>
</evidence>
<reference evidence="3 4" key="1">
    <citation type="submission" date="2020-03" db="EMBL/GenBank/DDBJ databases">
        <authorList>
            <person name="Wang L."/>
            <person name="He N."/>
            <person name="Li Y."/>
            <person name="Fang Y."/>
            <person name="Zhang F."/>
        </authorList>
    </citation>
    <scope>NUCLEOTIDE SEQUENCE [LARGE SCALE GENOMIC DNA]</scope>
    <source>
        <strain evidence="4">hsmgli-8</strain>
    </source>
</reference>
<name>A0ABX0YB26_9PSED</name>
<evidence type="ECO:0000313" key="4">
    <source>
        <dbReference type="Proteomes" id="UP000746535"/>
    </source>
</evidence>